<feature type="region of interest" description="Disordered" evidence="1">
    <location>
        <begin position="214"/>
        <end position="238"/>
    </location>
</feature>
<name>A0ABM4Z4P8_VULVU</name>
<feature type="compositionally biased region" description="Basic and acidic residues" evidence="1">
    <location>
        <begin position="161"/>
        <end position="173"/>
    </location>
</feature>
<evidence type="ECO:0000313" key="2">
    <source>
        <dbReference type="Proteomes" id="UP001652641"/>
    </source>
</evidence>
<evidence type="ECO:0000313" key="3">
    <source>
        <dbReference type="RefSeq" id="XP_072597507.1"/>
    </source>
</evidence>
<dbReference type="GeneID" id="140595866"/>
<accession>A0ABM4Z4P8</accession>
<keyword evidence="2" id="KW-1185">Reference proteome</keyword>
<organism evidence="2 3">
    <name type="scientific">Vulpes vulpes</name>
    <name type="common">Red fox</name>
    <dbReference type="NCBI Taxonomy" id="9627"/>
    <lineage>
        <taxon>Eukaryota</taxon>
        <taxon>Metazoa</taxon>
        <taxon>Chordata</taxon>
        <taxon>Craniata</taxon>
        <taxon>Vertebrata</taxon>
        <taxon>Euteleostomi</taxon>
        <taxon>Mammalia</taxon>
        <taxon>Eutheria</taxon>
        <taxon>Laurasiatheria</taxon>
        <taxon>Carnivora</taxon>
        <taxon>Caniformia</taxon>
        <taxon>Canidae</taxon>
        <taxon>Vulpes</taxon>
    </lineage>
</organism>
<proteinExistence type="predicted"/>
<evidence type="ECO:0000256" key="1">
    <source>
        <dbReference type="SAM" id="MobiDB-lite"/>
    </source>
</evidence>
<feature type="compositionally biased region" description="Low complexity" evidence="1">
    <location>
        <begin position="65"/>
        <end position="83"/>
    </location>
</feature>
<feature type="compositionally biased region" description="Low complexity" evidence="1">
    <location>
        <begin position="19"/>
        <end position="32"/>
    </location>
</feature>
<gene>
    <name evidence="3" type="primary">LOC140595866</name>
</gene>
<sequence>MAQFYERVNSGGTATNTLPRGAAGGSPAASGRSQREEPARGASGRSRRAGPGQCGLPRPGPGLPDPRAATKAATKAATRLTARGKLRPCSDAPQDIAPFRDPTPIPGLRAQGPAAPPGSREPTAGVNPSARPQALLAGGSRPRLRARLTVARRGGDGGSPRPRETTPCSERRAGPRSQNDTAEIHSRAALRTQPTGSAGWDLLIGRHHGLFLLTAPPTPQRSKDNVRNVWNRNPRGVL</sequence>
<feature type="region of interest" description="Disordered" evidence="1">
    <location>
        <begin position="1"/>
        <end position="194"/>
    </location>
</feature>
<dbReference type="Proteomes" id="UP001652641">
    <property type="component" value="Chromosome 16"/>
</dbReference>
<reference evidence="3" key="1">
    <citation type="submission" date="2025-08" db="UniProtKB">
        <authorList>
            <consortium name="RefSeq"/>
        </authorList>
    </citation>
    <scope>IDENTIFICATION</scope>
    <source>
        <tissue evidence="3">Cell line</tissue>
    </source>
</reference>
<dbReference type="RefSeq" id="XP_072597507.1">
    <property type="nucleotide sequence ID" value="XM_072741406.1"/>
</dbReference>
<protein>
    <submittedName>
        <fullName evidence="3">Uncharacterized protein</fullName>
    </submittedName>
</protein>
<feature type="compositionally biased region" description="Low complexity" evidence="1">
    <location>
        <begin position="40"/>
        <end position="57"/>
    </location>
</feature>